<evidence type="ECO:0000259" key="2">
    <source>
        <dbReference type="SMART" id="SM00470"/>
    </source>
</evidence>
<dbReference type="AlphaFoldDB" id="A0A848KX79"/>
<protein>
    <submittedName>
        <fullName evidence="3">ParB N-terminal domain-containing protein</fullName>
    </submittedName>
</protein>
<evidence type="ECO:0000313" key="4">
    <source>
        <dbReference type="Proteomes" id="UP000550729"/>
    </source>
</evidence>
<proteinExistence type="predicted"/>
<dbReference type="SMART" id="SM00470">
    <property type="entry name" value="ParB"/>
    <property type="match status" value="1"/>
</dbReference>
<evidence type="ECO:0000256" key="1">
    <source>
        <dbReference type="SAM" id="MobiDB-lite"/>
    </source>
</evidence>
<dbReference type="Gene3D" id="3.90.1530.10">
    <property type="entry name" value="Conserved hypothetical protein from pyrococcus furiosus pfu- 392566-001, ParB domain"/>
    <property type="match status" value="1"/>
</dbReference>
<feature type="region of interest" description="Disordered" evidence="1">
    <location>
        <begin position="1"/>
        <end position="24"/>
    </location>
</feature>
<evidence type="ECO:0000313" key="3">
    <source>
        <dbReference type="EMBL" id="NMO00791.1"/>
    </source>
</evidence>
<dbReference type="Proteomes" id="UP000550729">
    <property type="component" value="Unassembled WGS sequence"/>
</dbReference>
<name>A0A848KX79_9ACTN</name>
<dbReference type="InterPro" id="IPR036086">
    <property type="entry name" value="ParB/Sulfiredoxin_sf"/>
</dbReference>
<dbReference type="RefSeq" id="WP_170193299.1">
    <property type="nucleotide sequence ID" value="NZ_JABBNB010000005.1"/>
</dbReference>
<dbReference type="SUPFAM" id="SSF110849">
    <property type="entry name" value="ParB/Sulfiredoxin"/>
    <property type="match status" value="1"/>
</dbReference>
<gene>
    <name evidence="3" type="ORF">HH308_06130</name>
</gene>
<keyword evidence="4" id="KW-1185">Reference proteome</keyword>
<dbReference type="EMBL" id="JABBNB010000005">
    <property type="protein sequence ID" value="NMO00791.1"/>
    <property type="molecule type" value="Genomic_DNA"/>
</dbReference>
<dbReference type="InterPro" id="IPR003115">
    <property type="entry name" value="ParB_N"/>
</dbReference>
<organism evidence="3 4">
    <name type="scientific">Gordonia asplenii</name>
    <dbReference type="NCBI Taxonomy" id="2725283"/>
    <lineage>
        <taxon>Bacteria</taxon>
        <taxon>Bacillati</taxon>
        <taxon>Actinomycetota</taxon>
        <taxon>Actinomycetes</taxon>
        <taxon>Mycobacteriales</taxon>
        <taxon>Gordoniaceae</taxon>
        <taxon>Gordonia</taxon>
    </lineage>
</organism>
<sequence length="199" mass="21579">MTRFVGTETVPLADLHPHPDNVNSGDPDAIAESLAQFSQYRSIVAAHITDGPDRLTILAGHHVVQAAALLGWETLRADVLEDVDADTAKRIMLADNKLPDLGDGIDTAALLDLLEDGLDLAGTGYTDQDLAALRDLHDQDLWTPDDAGDQGDGSGELDPKISMRVPANVFDAWRRLLDRYEGDDDLTKLCSLLRGEDLL</sequence>
<comment type="caution">
    <text evidence="3">The sequence shown here is derived from an EMBL/GenBank/DDBJ whole genome shotgun (WGS) entry which is preliminary data.</text>
</comment>
<accession>A0A848KX79</accession>
<reference evidence="3 4" key="1">
    <citation type="submission" date="2020-04" db="EMBL/GenBank/DDBJ databases">
        <title>Gordonia sp. nov. TBRC 11910.</title>
        <authorList>
            <person name="Suriyachadkun C."/>
        </authorList>
    </citation>
    <scope>NUCLEOTIDE SEQUENCE [LARGE SCALE GENOMIC DNA]</scope>
    <source>
        <strain evidence="3 4">TBRC 11910</strain>
    </source>
</reference>
<feature type="domain" description="ParB-like N-terminal" evidence="2">
    <location>
        <begin position="8"/>
        <end position="97"/>
    </location>
</feature>